<comment type="caution">
    <text evidence="1">The sequence shown here is derived from an EMBL/GenBank/DDBJ whole genome shotgun (WGS) entry which is preliminary data.</text>
</comment>
<name>A0A1Q8YH50_9BURK</name>
<keyword evidence="2" id="KW-1185">Reference proteome</keyword>
<dbReference type="InterPro" id="IPR011330">
    <property type="entry name" value="Glyco_hydro/deAcase_b/a-brl"/>
</dbReference>
<dbReference type="EMBL" id="MSYM01000008">
    <property type="protein sequence ID" value="OLP07315.1"/>
    <property type="molecule type" value="Genomic_DNA"/>
</dbReference>
<protein>
    <submittedName>
        <fullName evidence="1">Putative catalytic domain of lipopolysaccharide biosynthesis protein WalW</fullName>
    </submittedName>
</protein>
<dbReference type="Gene3D" id="3.20.20.370">
    <property type="entry name" value="Glycoside hydrolase/deacetylase"/>
    <property type="match status" value="1"/>
</dbReference>
<proteinExistence type="predicted"/>
<accession>A0A1Q8YH50</accession>
<sequence>MLTVVVDTEEEFDWNQPFSRSNTSTQSIAAQPLAHQRVFDKYGVVPTYVIDWPVVSDPAAVKVLKGLMLQGRCEIGTHLHPWVSPPYEEEVSVFNSYAGNLPKELEDKKLETLTDAIEAAFGVRPIVFKAGRYGVGPHTAETIAKLGYLIDASVVPYTRMTADGGPDFSGHGIDPFWFDAGGKTLLELPATAGYPSSTLPARK</sequence>
<reference evidence="1 2" key="1">
    <citation type="submission" date="2017-01" db="EMBL/GenBank/DDBJ databases">
        <title>Genome sequence of Rhodoferax antarcticus ANT.BR, a psychrophilic purple nonsulfur bacterium from an Antarctic microbial mat.</title>
        <authorList>
            <person name="Baker J."/>
            <person name="Riester C."/>
            <person name="Skinner B."/>
            <person name="Newell A."/>
            <person name="Swingley W."/>
            <person name="Madigan M."/>
            <person name="Jung D."/>
            <person name="Asao M."/>
            <person name="Chen M."/>
            <person name="Loughlin P."/>
            <person name="Pan H."/>
            <person name="Lin S."/>
            <person name="Li N."/>
            <person name="Shaw J."/>
            <person name="Prado M."/>
            <person name="Sherman C."/>
            <person name="Li X."/>
            <person name="Tang J."/>
            <person name="Blankenship R."/>
            <person name="Zhao T."/>
            <person name="Touchman J."/>
            <person name="Sattley M."/>
        </authorList>
    </citation>
    <scope>NUCLEOTIDE SEQUENCE [LARGE SCALE GENOMIC DNA]</scope>
    <source>
        <strain evidence="1 2">ANT.BR</strain>
    </source>
</reference>
<dbReference type="STRING" id="81479.RA876_00425"/>
<dbReference type="Proteomes" id="UP000185911">
    <property type="component" value="Unassembled WGS sequence"/>
</dbReference>
<gene>
    <name evidence="1" type="ORF">BLL52_1145</name>
</gene>
<evidence type="ECO:0000313" key="2">
    <source>
        <dbReference type="Proteomes" id="UP000185911"/>
    </source>
</evidence>
<organism evidence="1 2">
    <name type="scientific">Rhodoferax antarcticus ANT.BR</name>
    <dbReference type="NCBI Taxonomy" id="1111071"/>
    <lineage>
        <taxon>Bacteria</taxon>
        <taxon>Pseudomonadati</taxon>
        <taxon>Pseudomonadota</taxon>
        <taxon>Betaproteobacteria</taxon>
        <taxon>Burkholderiales</taxon>
        <taxon>Comamonadaceae</taxon>
        <taxon>Rhodoferax</taxon>
    </lineage>
</organism>
<dbReference type="GO" id="GO:0005975">
    <property type="term" value="P:carbohydrate metabolic process"/>
    <property type="evidence" value="ECO:0007669"/>
    <property type="project" value="InterPro"/>
</dbReference>
<dbReference type="AlphaFoldDB" id="A0A1Q8YH50"/>
<dbReference type="SUPFAM" id="SSF88713">
    <property type="entry name" value="Glycoside hydrolase/deacetylase"/>
    <property type="match status" value="1"/>
</dbReference>
<evidence type="ECO:0000313" key="1">
    <source>
        <dbReference type="EMBL" id="OLP07315.1"/>
    </source>
</evidence>